<evidence type="ECO:0000256" key="1">
    <source>
        <dbReference type="ARBA" id="ARBA00022574"/>
    </source>
</evidence>
<dbReference type="PANTHER" id="PTHR15622:SF2">
    <property type="entry name" value="U4_U6 SMALL NUCLEAR RIBONUCLEOPROTEIN PRP4"/>
    <property type="match status" value="1"/>
</dbReference>
<dbReference type="Proteomes" id="UP001152320">
    <property type="component" value="Chromosome 4"/>
</dbReference>
<evidence type="ECO:0000256" key="3">
    <source>
        <dbReference type="ARBA" id="ARBA00022786"/>
    </source>
</evidence>
<name>A0A9Q1CFX2_HOLLE</name>
<protein>
    <submittedName>
        <fullName evidence="6">WD repeat and SOCS box-containing protein 1</fullName>
    </submittedName>
</protein>
<keyword evidence="1 4" id="KW-0853">WD repeat</keyword>
<dbReference type="OrthoDB" id="538223at2759"/>
<evidence type="ECO:0000259" key="5">
    <source>
        <dbReference type="PROSITE" id="PS50225"/>
    </source>
</evidence>
<organism evidence="6 7">
    <name type="scientific">Holothuria leucospilota</name>
    <name type="common">Black long sea cucumber</name>
    <name type="synonym">Mertensiothuria leucospilota</name>
    <dbReference type="NCBI Taxonomy" id="206669"/>
    <lineage>
        <taxon>Eukaryota</taxon>
        <taxon>Metazoa</taxon>
        <taxon>Echinodermata</taxon>
        <taxon>Eleutherozoa</taxon>
        <taxon>Echinozoa</taxon>
        <taxon>Holothuroidea</taxon>
        <taxon>Aspidochirotacea</taxon>
        <taxon>Aspidochirotida</taxon>
        <taxon>Holothuriidae</taxon>
        <taxon>Holothuria</taxon>
    </lineage>
</organism>
<dbReference type="PROSITE" id="PS50225">
    <property type="entry name" value="SOCS"/>
    <property type="match status" value="1"/>
</dbReference>
<gene>
    <name evidence="6" type="ORF">HOLleu_11183</name>
</gene>
<reference evidence="6" key="1">
    <citation type="submission" date="2021-10" db="EMBL/GenBank/DDBJ databases">
        <title>Tropical sea cucumber genome reveals ecological adaptation and Cuvierian tubules defense mechanism.</title>
        <authorList>
            <person name="Chen T."/>
        </authorList>
    </citation>
    <scope>NUCLEOTIDE SEQUENCE</scope>
    <source>
        <strain evidence="6">Nanhai2018</strain>
        <tissue evidence="6">Muscle</tissue>
    </source>
</reference>
<feature type="repeat" description="WD" evidence="4">
    <location>
        <begin position="219"/>
        <end position="260"/>
    </location>
</feature>
<dbReference type="InterPro" id="IPR001496">
    <property type="entry name" value="SOCS_box"/>
</dbReference>
<dbReference type="PROSITE" id="PS50294">
    <property type="entry name" value="WD_REPEATS_REGION"/>
    <property type="match status" value="2"/>
</dbReference>
<dbReference type="Pfam" id="PF00400">
    <property type="entry name" value="WD40"/>
    <property type="match status" value="5"/>
</dbReference>
<evidence type="ECO:0000313" key="6">
    <source>
        <dbReference type="EMBL" id="KAJ8043884.1"/>
    </source>
</evidence>
<dbReference type="Gene3D" id="2.130.10.10">
    <property type="entry name" value="YVTN repeat-like/Quinoprotein amine dehydrogenase"/>
    <property type="match status" value="2"/>
</dbReference>
<dbReference type="PROSITE" id="PS50082">
    <property type="entry name" value="WD_REPEATS_2"/>
    <property type="match status" value="3"/>
</dbReference>
<dbReference type="PROSITE" id="PS00678">
    <property type="entry name" value="WD_REPEATS_1"/>
    <property type="match status" value="1"/>
</dbReference>
<dbReference type="GO" id="GO:0000209">
    <property type="term" value="P:protein polyubiquitination"/>
    <property type="evidence" value="ECO:0007669"/>
    <property type="project" value="TreeGrafter"/>
</dbReference>
<dbReference type="InterPro" id="IPR019775">
    <property type="entry name" value="WD40_repeat_CS"/>
</dbReference>
<dbReference type="AlphaFoldDB" id="A0A9Q1CFX2"/>
<proteinExistence type="predicted"/>
<accession>A0A9Q1CFX2</accession>
<comment type="caution">
    <text evidence="6">The sequence shown here is derived from an EMBL/GenBank/DDBJ whole genome shotgun (WGS) entry which is preliminary data.</text>
</comment>
<feature type="repeat" description="WD" evidence="4">
    <location>
        <begin position="175"/>
        <end position="217"/>
    </location>
</feature>
<feature type="domain" description="SOCS box" evidence="5">
    <location>
        <begin position="397"/>
        <end position="437"/>
    </location>
</feature>
<evidence type="ECO:0000256" key="4">
    <source>
        <dbReference type="PROSITE-ProRule" id="PRU00221"/>
    </source>
</evidence>
<keyword evidence="7" id="KW-1185">Reference proteome</keyword>
<evidence type="ECO:0000313" key="7">
    <source>
        <dbReference type="Proteomes" id="UP001152320"/>
    </source>
</evidence>
<keyword evidence="2" id="KW-0677">Repeat</keyword>
<dbReference type="InterPro" id="IPR001680">
    <property type="entry name" value="WD40_rpt"/>
</dbReference>
<sequence length="437" mass="48682">MPSYGGMTTSFQFSEAEEIAKAPELCQLKPVTTRFGHHGTVSTKETWSVAFTPDHSYFAWSSGKGIVRLVPWMRELNAYDASALNLFINNNNRCPSDFSEDRQLKHSRVIEYVCNSNVWSLAFGSSIPHKKLTNRQVGYRHYQHLDGDDILLLAVGLQSGAIMIFNVFKKEKFSLIDHKQVVRNLAFAPDGSLTLVSACRDHTLKVWDVKDDGNMVHTMRGHKGWVHDCAFSPDASHMASVGTRGEVFIWDMSNFRTIRKLSGHYHDAVACQYTPDGAVLLTASWDARAIAWDPSTGQILSEYHHVYPPMDPVFAGGANNSFTRGISVSPNGQHFATICDDGYVRIWSLLNNSDPLAIASVEEAVSCCFSPNGMVVAVGTRSGQVSFFAVHTNGDTIPTLQHLCRMVIRKLVPDTNLILKELKAGCLLRYLTYQQME</sequence>
<dbReference type="SMART" id="SM00320">
    <property type="entry name" value="WD40"/>
    <property type="match status" value="6"/>
</dbReference>
<evidence type="ECO:0000256" key="2">
    <source>
        <dbReference type="ARBA" id="ARBA00022737"/>
    </source>
</evidence>
<dbReference type="SUPFAM" id="SSF50978">
    <property type="entry name" value="WD40 repeat-like"/>
    <property type="match status" value="1"/>
</dbReference>
<feature type="repeat" description="WD" evidence="4">
    <location>
        <begin position="261"/>
        <end position="302"/>
    </location>
</feature>
<dbReference type="InterPro" id="IPR051983">
    <property type="entry name" value="WSB_SOCS-box_domain"/>
</dbReference>
<keyword evidence="3" id="KW-0833">Ubl conjugation pathway</keyword>
<dbReference type="PANTHER" id="PTHR15622">
    <property type="entry name" value="WD40 REPEAT PROTEIN"/>
    <property type="match status" value="1"/>
</dbReference>
<dbReference type="EMBL" id="JAIZAY010000004">
    <property type="protein sequence ID" value="KAJ8043884.1"/>
    <property type="molecule type" value="Genomic_DNA"/>
</dbReference>
<dbReference type="InterPro" id="IPR015943">
    <property type="entry name" value="WD40/YVTN_repeat-like_dom_sf"/>
</dbReference>
<dbReference type="InterPro" id="IPR036322">
    <property type="entry name" value="WD40_repeat_dom_sf"/>
</dbReference>